<evidence type="ECO:0000256" key="3">
    <source>
        <dbReference type="ARBA" id="ARBA00022555"/>
    </source>
</evidence>
<dbReference type="Gene3D" id="3.30.460.10">
    <property type="entry name" value="Beta Polymerase, domain 2"/>
    <property type="match status" value="1"/>
</dbReference>
<dbReference type="GO" id="GO:0016779">
    <property type="term" value="F:nucleotidyltransferase activity"/>
    <property type="evidence" value="ECO:0007669"/>
    <property type="project" value="UniProtKB-KW"/>
</dbReference>
<evidence type="ECO:0000256" key="12">
    <source>
        <dbReference type="RuleBase" id="RU003953"/>
    </source>
</evidence>
<dbReference type="Proteomes" id="UP000239867">
    <property type="component" value="Chromosome"/>
</dbReference>
<evidence type="ECO:0000313" key="15">
    <source>
        <dbReference type="Proteomes" id="UP000239867"/>
    </source>
</evidence>
<protein>
    <submittedName>
        <fullName evidence="14">Prohead protease</fullName>
    </submittedName>
</protein>
<organism evidence="14 15">
    <name type="scientific">Desulfobulbus oralis</name>
    <dbReference type="NCBI Taxonomy" id="1986146"/>
    <lineage>
        <taxon>Bacteria</taxon>
        <taxon>Pseudomonadati</taxon>
        <taxon>Thermodesulfobacteriota</taxon>
        <taxon>Desulfobulbia</taxon>
        <taxon>Desulfobulbales</taxon>
        <taxon>Desulfobulbaceae</taxon>
        <taxon>Desulfobulbus</taxon>
    </lineage>
</organism>
<keyword evidence="14" id="KW-0645">Protease</keyword>
<keyword evidence="3" id="KW-0820">tRNA-binding</keyword>
<dbReference type="GO" id="GO:0006508">
    <property type="term" value="P:proteolysis"/>
    <property type="evidence" value="ECO:0007669"/>
    <property type="project" value="UniProtKB-KW"/>
</dbReference>
<dbReference type="InterPro" id="IPR038763">
    <property type="entry name" value="DHH_sf"/>
</dbReference>
<evidence type="ECO:0000256" key="6">
    <source>
        <dbReference type="ARBA" id="ARBA00022695"/>
    </source>
</evidence>
<keyword evidence="4 12" id="KW-0808">Transferase</keyword>
<dbReference type="EMBL" id="CP021255">
    <property type="protein sequence ID" value="AVD71694.1"/>
    <property type="molecule type" value="Genomic_DNA"/>
</dbReference>
<dbReference type="InterPro" id="IPR046342">
    <property type="entry name" value="CBS_dom_sf"/>
</dbReference>
<dbReference type="Gene3D" id="1.10.3090.10">
    <property type="entry name" value="cca-adding enzyme, domain 2"/>
    <property type="match status" value="1"/>
</dbReference>
<accession>A0A2L1GPZ9</accession>
<evidence type="ECO:0000256" key="11">
    <source>
        <dbReference type="PROSITE-ProRule" id="PRU00703"/>
    </source>
</evidence>
<comment type="similarity">
    <text evidence="2 12">Belongs to the tRNA nucleotidyltransferase/poly(A) polymerase family.</text>
</comment>
<dbReference type="Pfam" id="PF01743">
    <property type="entry name" value="PolyA_pol"/>
    <property type="match status" value="1"/>
</dbReference>
<keyword evidence="14" id="KW-0378">Hydrolase</keyword>
<dbReference type="KEGG" id="deo:CAY53_09635"/>
<dbReference type="SUPFAM" id="SSF81891">
    <property type="entry name" value="Poly A polymerase C-terminal region-like"/>
    <property type="match status" value="1"/>
</dbReference>
<reference evidence="14 15" key="1">
    <citation type="journal article" date="2018" name="MBio">
        <title>Insights into the evolution of host association through the isolation and characterization of a novel human periodontal pathobiont, Desulfobulbus oralis.</title>
        <authorList>
            <person name="Cross K.L."/>
            <person name="Chirania P."/>
            <person name="Xiong W."/>
            <person name="Beall C.J."/>
            <person name="Elkins J.G."/>
            <person name="Giannone R.J."/>
            <person name="Griffen A.L."/>
            <person name="Guss A.M."/>
            <person name="Hettich R.L."/>
            <person name="Joshi S.S."/>
            <person name="Mokrzan E.M."/>
            <person name="Martin R.K."/>
            <person name="Zhulin I.B."/>
            <person name="Leys E.J."/>
            <person name="Podar M."/>
        </authorList>
    </citation>
    <scope>NUCLEOTIDE SEQUENCE [LARGE SCALE GENOMIC DNA]</scope>
    <source>
        <strain evidence="14 15">ORNL</strain>
    </source>
</reference>
<evidence type="ECO:0000259" key="13">
    <source>
        <dbReference type="PROSITE" id="PS51371"/>
    </source>
</evidence>
<dbReference type="SUPFAM" id="SSF54631">
    <property type="entry name" value="CBS-domain pair"/>
    <property type="match status" value="1"/>
</dbReference>
<dbReference type="InterPro" id="IPR002646">
    <property type="entry name" value="PolA_pol_head_dom"/>
</dbReference>
<dbReference type="OrthoDB" id="9805698at2"/>
<dbReference type="PROSITE" id="PS51371">
    <property type="entry name" value="CBS"/>
    <property type="match status" value="2"/>
</dbReference>
<keyword evidence="5" id="KW-0819">tRNA processing</keyword>
<evidence type="ECO:0000256" key="4">
    <source>
        <dbReference type="ARBA" id="ARBA00022679"/>
    </source>
</evidence>
<dbReference type="Gene3D" id="3.90.1640.10">
    <property type="entry name" value="inorganic pyrophosphatase (n-terminal core)"/>
    <property type="match status" value="1"/>
</dbReference>
<dbReference type="PANTHER" id="PTHR47788">
    <property type="entry name" value="POLYA POLYMERASE"/>
    <property type="match status" value="1"/>
</dbReference>
<dbReference type="InterPro" id="IPR001667">
    <property type="entry name" value="DDH_dom"/>
</dbReference>
<keyword evidence="11" id="KW-0129">CBS domain</keyword>
<dbReference type="GO" id="GO:0008233">
    <property type="term" value="F:peptidase activity"/>
    <property type="evidence" value="ECO:0007669"/>
    <property type="project" value="UniProtKB-KW"/>
</dbReference>
<evidence type="ECO:0000256" key="2">
    <source>
        <dbReference type="ARBA" id="ARBA00007265"/>
    </source>
</evidence>
<dbReference type="GO" id="GO:0000049">
    <property type="term" value="F:tRNA binding"/>
    <property type="evidence" value="ECO:0007669"/>
    <property type="project" value="UniProtKB-KW"/>
</dbReference>
<feature type="domain" description="CBS" evidence="13">
    <location>
        <begin position="387"/>
        <end position="447"/>
    </location>
</feature>
<dbReference type="GO" id="GO:0008033">
    <property type="term" value="P:tRNA processing"/>
    <property type="evidence" value="ECO:0007669"/>
    <property type="project" value="UniProtKB-KW"/>
</dbReference>
<dbReference type="SUPFAM" id="SSF81301">
    <property type="entry name" value="Nucleotidyltransferase"/>
    <property type="match status" value="1"/>
</dbReference>
<evidence type="ECO:0000256" key="10">
    <source>
        <dbReference type="ARBA" id="ARBA00022884"/>
    </source>
</evidence>
<dbReference type="Gene3D" id="3.10.580.10">
    <property type="entry name" value="CBS-domain"/>
    <property type="match status" value="2"/>
</dbReference>
<dbReference type="CDD" id="cd05398">
    <property type="entry name" value="NT_ClassII-CCAase"/>
    <property type="match status" value="1"/>
</dbReference>
<keyword evidence="7" id="KW-0479">Metal-binding</keyword>
<keyword evidence="9" id="KW-0460">Magnesium</keyword>
<name>A0A2L1GPZ9_9BACT</name>
<dbReference type="PANTHER" id="PTHR47788:SF1">
    <property type="entry name" value="A-ADDING TRNA NUCLEOTIDYLTRANSFERASE"/>
    <property type="match status" value="1"/>
</dbReference>
<dbReference type="InterPro" id="IPR052390">
    <property type="entry name" value="tRNA_nt/polyA_polymerase"/>
</dbReference>
<dbReference type="GO" id="GO:0046872">
    <property type="term" value="F:metal ion binding"/>
    <property type="evidence" value="ECO:0007669"/>
    <property type="project" value="UniProtKB-KW"/>
</dbReference>
<dbReference type="InterPro" id="IPR000644">
    <property type="entry name" value="CBS_dom"/>
</dbReference>
<evidence type="ECO:0000256" key="1">
    <source>
        <dbReference type="ARBA" id="ARBA00001946"/>
    </source>
</evidence>
<proteinExistence type="inferred from homology"/>
<dbReference type="Pfam" id="PF00571">
    <property type="entry name" value="CBS"/>
    <property type="match status" value="2"/>
</dbReference>
<dbReference type="SUPFAM" id="SSF64182">
    <property type="entry name" value="DHH phosphoesterases"/>
    <property type="match status" value="1"/>
</dbReference>
<dbReference type="AlphaFoldDB" id="A0A2L1GPZ9"/>
<evidence type="ECO:0000256" key="8">
    <source>
        <dbReference type="ARBA" id="ARBA00022741"/>
    </source>
</evidence>
<dbReference type="SMART" id="SM00116">
    <property type="entry name" value="CBS"/>
    <property type="match status" value="2"/>
</dbReference>
<dbReference type="InterPro" id="IPR043519">
    <property type="entry name" value="NT_sf"/>
</dbReference>
<keyword evidence="6" id="KW-0548">Nucleotidyltransferase</keyword>
<evidence type="ECO:0000256" key="9">
    <source>
        <dbReference type="ARBA" id="ARBA00022842"/>
    </source>
</evidence>
<keyword evidence="15" id="KW-1185">Reference proteome</keyword>
<evidence type="ECO:0000256" key="5">
    <source>
        <dbReference type="ARBA" id="ARBA00022694"/>
    </source>
</evidence>
<sequence length="893" mass="99478">MELITTHTHTDFDSLAAMIAAKRLYPEAALVLPGPPGDKVRRYLSREFDNLYLFSQPGDIDLPAVQRLVLVGTRQAGQLGSLAACLSNPGLELHVYDHHPPHEGDIRAQVEHVAPYGATSTLMVRLIRGQHLVLTPWEATLMALGIYDSTGAFLAPGTNREDLRTASWLLGQGAHLETIARYFSRALTERQAELLAQLQKNSAPYVIHGIRVVITWLESREYIDDAQTLLQRVMNMDGLEVLFAFMTIRGALHFLCRSNLPEINAAAIARSFGGSGQAAEAVASIPDMTREEAEEKLLRLLQGSVRPKDRAGELMSTPVIAVTAGVTLSEAAEMLTRYNFTVLPVVQLPGSPDGSVPPTGLLGMISRTVVEKAIYHALGKAPVSEYMTTGLAALSEDSGLADIIDIMVANRQRLIPVLRGEALTGVITRTDLLSLLVDDPGNVSPDLLRADRHPSIRRGRNLSDLMVRRLSRDAIVLLRELGETAKTQGCQAFVVGGFVRDLLLGHSNLDIDIVVEGNGIAFAGAFARIKGGIVRPHLKFNTATVVLPDGLRIDVATARLEYYEHPVALPTVAVGSIKRDLHRRDFTINAMAIALNPERFGTLADFYNSQNDLMAHRIQVLHNLSFVEDPTRIYRAIRFESRLGFHITRNSERLIRNAIRLGLPRQIEGLRCLHELRLILSEDNPIPALRRMEDFQLFPFLWPGLAQPFKIGRRVLHVLGMAREAIAWFRLLQDNTPLEQWLVYMLTLSCGRTTAELDSLCQRLDMPERQRLSLLCQKEKAEALEQELFRHPEMPPSASYWPLRALSEEALLYLRAIARKRAIINRIAHFVTRLRGMKPLVDGAGLKALGYRPGPQFSVMHKSLLTHQFDGEIRTRDEAESFLAREYPLPGRK</sequence>
<evidence type="ECO:0000256" key="7">
    <source>
        <dbReference type="ARBA" id="ARBA00022723"/>
    </source>
</evidence>
<dbReference type="Pfam" id="PF01368">
    <property type="entry name" value="DHH"/>
    <property type="match status" value="1"/>
</dbReference>
<comment type="cofactor">
    <cofactor evidence="1">
        <name>Mg(2+)</name>
        <dbReference type="ChEBI" id="CHEBI:18420"/>
    </cofactor>
</comment>
<dbReference type="GO" id="GO:0000166">
    <property type="term" value="F:nucleotide binding"/>
    <property type="evidence" value="ECO:0007669"/>
    <property type="project" value="UniProtKB-KW"/>
</dbReference>
<dbReference type="Gene3D" id="3.10.310.30">
    <property type="match status" value="1"/>
</dbReference>
<keyword evidence="10 12" id="KW-0694">RNA-binding</keyword>
<evidence type="ECO:0000313" key="14">
    <source>
        <dbReference type="EMBL" id="AVD71694.1"/>
    </source>
</evidence>
<feature type="domain" description="CBS" evidence="13">
    <location>
        <begin position="315"/>
        <end position="383"/>
    </location>
</feature>
<gene>
    <name evidence="14" type="ORF">CAY53_09635</name>
</gene>
<keyword evidence="8" id="KW-0547">Nucleotide-binding</keyword>